<dbReference type="KEGG" id="fwa:DCMF_23280"/>
<dbReference type="HAMAP" id="MF_00236">
    <property type="entry name" value="TatA_E"/>
    <property type="match status" value="1"/>
</dbReference>
<keyword evidence="6 9" id="KW-1133">Transmembrane helix</keyword>
<dbReference type="Pfam" id="PF02416">
    <property type="entry name" value="TatA_B_E"/>
    <property type="match status" value="1"/>
</dbReference>
<dbReference type="GO" id="GO:0008320">
    <property type="term" value="F:protein transmembrane transporter activity"/>
    <property type="evidence" value="ECO:0007669"/>
    <property type="project" value="UniProtKB-UniRule"/>
</dbReference>
<dbReference type="PANTHER" id="PTHR42982:SF1">
    <property type="entry name" value="SEC-INDEPENDENT PROTEIN TRANSLOCASE PROTEIN TATA"/>
    <property type="match status" value="1"/>
</dbReference>
<evidence type="ECO:0000256" key="8">
    <source>
        <dbReference type="ARBA" id="ARBA00023136"/>
    </source>
</evidence>
<dbReference type="PANTHER" id="PTHR42982">
    <property type="entry name" value="SEC-INDEPENDENT PROTEIN TRANSLOCASE PROTEIN TATA"/>
    <property type="match status" value="1"/>
</dbReference>
<dbReference type="GO" id="GO:0033281">
    <property type="term" value="C:TAT protein transport complex"/>
    <property type="evidence" value="ECO:0007669"/>
    <property type="project" value="UniProtKB-UniRule"/>
</dbReference>
<evidence type="ECO:0000256" key="4">
    <source>
        <dbReference type="ARBA" id="ARBA00022692"/>
    </source>
</evidence>
<evidence type="ECO:0000313" key="11">
    <source>
        <dbReference type="Proteomes" id="UP000323521"/>
    </source>
</evidence>
<dbReference type="EMBL" id="CP017634">
    <property type="protein sequence ID" value="ATW28844.1"/>
    <property type="molecule type" value="Genomic_DNA"/>
</dbReference>
<dbReference type="Gene3D" id="1.20.5.3310">
    <property type="match status" value="1"/>
</dbReference>
<dbReference type="GO" id="GO:0043953">
    <property type="term" value="P:protein transport by the Tat complex"/>
    <property type="evidence" value="ECO:0007669"/>
    <property type="project" value="UniProtKB-UniRule"/>
</dbReference>
<proteinExistence type="inferred from homology"/>
<evidence type="ECO:0000256" key="6">
    <source>
        <dbReference type="ARBA" id="ARBA00022989"/>
    </source>
</evidence>
<evidence type="ECO:0000256" key="9">
    <source>
        <dbReference type="HAMAP-Rule" id="MF_00236"/>
    </source>
</evidence>
<evidence type="ECO:0000256" key="1">
    <source>
        <dbReference type="ARBA" id="ARBA00004162"/>
    </source>
</evidence>
<keyword evidence="3 9" id="KW-1003">Cell membrane</keyword>
<dbReference type="NCBIfam" id="TIGR01411">
    <property type="entry name" value="tatAE"/>
    <property type="match status" value="1"/>
</dbReference>
<dbReference type="OrthoDB" id="9800908at2"/>
<sequence>MQSILGLLPTLGPMELVLILALALVVFGAGKLPGVGKAIGQSLREFRAASKEDEHEQGTTPKNNS</sequence>
<keyword evidence="2 9" id="KW-0813">Transport</keyword>
<comment type="subcellular location">
    <subcellularLocation>
        <location evidence="1 9">Cell membrane</location>
        <topology evidence="1 9">Single-pass membrane protein</topology>
    </subcellularLocation>
</comment>
<protein>
    <recommendedName>
        <fullName evidence="9">Sec-independent protein translocase protein TatA</fullName>
    </recommendedName>
</protein>
<dbReference type="Proteomes" id="UP000323521">
    <property type="component" value="Chromosome"/>
</dbReference>
<comment type="function">
    <text evidence="9">Part of the twin-arginine translocation (Tat) system that transports large folded proteins containing a characteristic twin-arginine motif in their signal peptide across membranes. TatA could form the protein-conducting channel of the Tat system.</text>
</comment>
<keyword evidence="4 9" id="KW-0812">Transmembrane</keyword>
<dbReference type="InterPro" id="IPR003369">
    <property type="entry name" value="TatA/B/E"/>
</dbReference>
<evidence type="ECO:0000313" key="10">
    <source>
        <dbReference type="EMBL" id="ATW28844.1"/>
    </source>
</evidence>
<comment type="subunit">
    <text evidence="9">Forms a complex with TatC.</text>
</comment>
<evidence type="ECO:0000256" key="5">
    <source>
        <dbReference type="ARBA" id="ARBA00022927"/>
    </source>
</evidence>
<evidence type="ECO:0000256" key="2">
    <source>
        <dbReference type="ARBA" id="ARBA00022448"/>
    </source>
</evidence>
<evidence type="ECO:0000256" key="7">
    <source>
        <dbReference type="ARBA" id="ARBA00023010"/>
    </source>
</evidence>
<comment type="similarity">
    <text evidence="9">Belongs to the TatA/E family.</text>
</comment>
<gene>
    <name evidence="9" type="primary">tatA</name>
    <name evidence="10" type="ORF">DCMF_23280</name>
</gene>
<keyword evidence="5 9" id="KW-0653">Protein transport</keyword>
<organism evidence="10 11">
    <name type="scientific">Formimonas warabiya</name>
    <dbReference type="NCBI Taxonomy" id="1761012"/>
    <lineage>
        <taxon>Bacteria</taxon>
        <taxon>Bacillati</taxon>
        <taxon>Bacillota</taxon>
        <taxon>Clostridia</taxon>
        <taxon>Eubacteriales</taxon>
        <taxon>Peptococcaceae</taxon>
        <taxon>Candidatus Formimonas</taxon>
    </lineage>
</organism>
<name>A0A3G1L2G7_FORW1</name>
<dbReference type="InterPro" id="IPR006312">
    <property type="entry name" value="TatA/E"/>
</dbReference>
<evidence type="ECO:0000256" key="3">
    <source>
        <dbReference type="ARBA" id="ARBA00022475"/>
    </source>
</evidence>
<reference evidence="10 11" key="1">
    <citation type="submission" date="2016-10" db="EMBL/GenBank/DDBJ databases">
        <title>Complete Genome Sequence of Peptococcaceae strain DCMF.</title>
        <authorList>
            <person name="Edwards R.J."/>
            <person name="Holland S.I."/>
            <person name="Deshpande N.P."/>
            <person name="Wong Y.K."/>
            <person name="Ertan H."/>
            <person name="Manefield M."/>
            <person name="Russell T.L."/>
            <person name="Lee M.J."/>
        </authorList>
    </citation>
    <scope>NUCLEOTIDE SEQUENCE [LARGE SCALE GENOMIC DNA]</scope>
    <source>
        <strain evidence="10 11">DCMF</strain>
    </source>
</reference>
<dbReference type="RefSeq" id="WP_148136637.1">
    <property type="nucleotide sequence ID" value="NZ_CP017634.1"/>
</dbReference>
<keyword evidence="8 9" id="KW-0472">Membrane</keyword>
<accession>A0A3G1L2G7</accession>
<keyword evidence="11" id="KW-1185">Reference proteome</keyword>
<dbReference type="AlphaFoldDB" id="A0A3G1L2G7"/>
<keyword evidence="7 9" id="KW-0811">Translocation</keyword>